<dbReference type="eggNOG" id="COG3029">
    <property type="taxonomic scope" value="Bacteria"/>
</dbReference>
<feature type="transmembrane region" description="Helical" evidence="6">
    <location>
        <begin position="88"/>
        <end position="108"/>
    </location>
</feature>
<accession>K9HKG5</accession>
<sequence length="151" mass="16649">MASPDTSHTSAPAADRPTTAAGGQRKPFRRPWKNDWWLHKRAFTLYMIRELTCVALAAYSAVLIYGLGQLAEGRAAWEGFVDALSSPAFLTFHVLALALMLYHTITWFSLTPKAMPIMRGDNFVPGRYIIGAHYAVWAVVSLIVLIIAGSV</sequence>
<evidence type="ECO:0000313" key="7">
    <source>
        <dbReference type="EMBL" id="EKV30863.1"/>
    </source>
</evidence>
<reference evidence="7 8" key="1">
    <citation type="journal article" date="2013" name="Genome Announc.">
        <title>Draft Genome Sequence of an Alphaproteobacterium, Caenispirillum salinarum AK4(T), Isolated from a Solar Saltern.</title>
        <authorList>
            <person name="Khatri I."/>
            <person name="Singh A."/>
            <person name="Korpole S."/>
            <person name="Pinnaka A.K."/>
            <person name="Subramanian S."/>
        </authorList>
    </citation>
    <scope>NUCLEOTIDE SEQUENCE [LARGE SCALE GENOMIC DNA]</scope>
    <source>
        <strain evidence="7 8">AK4</strain>
    </source>
</reference>
<dbReference type="CDD" id="cd00546">
    <property type="entry name" value="QFR_TypeD_subunitC"/>
    <property type="match status" value="1"/>
</dbReference>
<feature type="transmembrane region" description="Helical" evidence="6">
    <location>
        <begin position="46"/>
        <end position="68"/>
    </location>
</feature>
<dbReference type="Proteomes" id="UP000009881">
    <property type="component" value="Unassembled WGS sequence"/>
</dbReference>
<name>K9HKG5_9PROT</name>
<evidence type="ECO:0000256" key="5">
    <source>
        <dbReference type="SAM" id="MobiDB-lite"/>
    </source>
</evidence>
<feature type="compositionally biased region" description="Polar residues" evidence="5">
    <location>
        <begin position="1"/>
        <end position="10"/>
    </location>
</feature>
<comment type="caution">
    <text evidence="7">The sequence shown here is derived from an EMBL/GenBank/DDBJ whole genome shotgun (WGS) entry which is preliminary data.</text>
</comment>
<dbReference type="SUPFAM" id="SSF81343">
    <property type="entry name" value="Fumarate reductase respiratory complex transmembrane subunits"/>
    <property type="match status" value="1"/>
</dbReference>
<evidence type="ECO:0000256" key="1">
    <source>
        <dbReference type="ARBA" id="ARBA00022475"/>
    </source>
</evidence>
<evidence type="ECO:0000256" key="4">
    <source>
        <dbReference type="ARBA" id="ARBA00023136"/>
    </source>
</evidence>
<organism evidence="7 8">
    <name type="scientific">Caenispirillum salinarum AK4</name>
    <dbReference type="NCBI Taxonomy" id="1238182"/>
    <lineage>
        <taxon>Bacteria</taxon>
        <taxon>Pseudomonadati</taxon>
        <taxon>Pseudomonadota</taxon>
        <taxon>Alphaproteobacteria</taxon>
        <taxon>Rhodospirillales</taxon>
        <taxon>Novispirillaceae</taxon>
        <taxon>Caenispirillum</taxon>
    </lineage>
</organism>
<feature type="transmembrane region" description="Helical" evidence="6">
    <location>
        <begin position="128"/>
        <end position="148"/>
    </location>
</feature>
<dbReference type="Pfam" id="PF02300">
    <property type="entry name" value="Fumarate_red_C"/>
    <property type="match status" value="1"/>
</dbReference>
<dbReference type="InterPro" id="IPR003510">
    <property type="entry name" value="Fumarate_red_C"/>
</dbReference>
<protein>
    <submittedName>
        <fullName evidence="7">Fumarate reductase subunit C</fullName>
    </submittedName>
</protein>
<evidence type="ECO:0000256" key="3">
    <source>
        <dbReference type="ARBA" id="ARBA00022989"/>
    </source>
</evidence>
<gene>
    <name evidence="7" type="ORF">C882_4200</name>
</gene>
<dbReference type="OrthoDB" id="8909678at2"/>
<keyword evidence="1" id="KW-1003">Cell membrane</keyword>
<dbReference type="STRING" id="1238182.C882_4200"/>
<dbReference type="RefSeq" id="WP_009540308.1">
    <property type="nucleotide sequence ID" value="NZ_ANHY01000007.1"/>
</dbReference>
<dbReference type="Gene3D" id="1.20.1300.10">
    <property type="entry name" value="Fumarate reductase/succinate dehydrogenase, transmembrane subunit"/>
    <property type="match status" value="1"/>
</dbReference>
<dbReference type="EMBL" id="ANHY01000007">
    <property type="protein sequence ID" value="EKV30863.1"/>
    <property type="molecule type" value="Genomic_DNA"/>
</dbReference>
<evidence type="ECO:0000256" key="2">
    <source>
        <dbReference type="ARBA" id="ARBA00022692"/>
    </source>
</evidence>
<dbReference type="PIRSF" id="PIRSF000180">
    <property type="entry name" value="FrdC"/>
    <property type="match status" value="1"/>
</dbReference>
<keyword evidence="8" id="KW-1185">Reference proteome</keyword>
<proteinExistence type="predicted"/>
<evidence type="ECO:0000313" key="8">
    <source>
        <dbReference type="Proteomes" id="UP000009881"/>
    </source>
</evidence>
<keyword evidence="3 6" id="KW-1133">Transmembrane helix</keyword>
<dbReference type="GO" id="GO:0016020">
    <property type="term" value="C:membrane"/>
    <property type="evidence" value="ECO:0007669"/>
    <property type="project" value="InterPro"/>
</dbReference>
<keyword evidence="2 6" id="KW-0812">Transmembrane</keyword>
<dbReference type="InterPro" id="IPR034804">
    <property type="entry name" value="SQR/QFR_C/D"/>
</dbReference>
<evidence type="ECO:0000256" key="6">
    <source>
        <dbReference type="SAM" id="Phobius"/>
    </source>
</evidence>
<dbReference type="AlphaFoldDB" id="K9HKG5"/>
<keyword evidence="4 6" id="KW-0472">Membrane</keyword>
<feature type="region of interest" description="Disordered" evidence="5">
    <location>
        <begin position="1"/>
        <end position="27"/>
    </location>
</feature>